<dbReference type="Proteomes" id="UP001551675">
    <property type="component" value="Unassembled WGS sequence"/>
</dbReference>
<accession>A0ABV3GUU1</accession>
<dbReference type="EMBL" id="JBFALK010000049">
    <property type="protein sequence ID" value="MEV0975181.1"/>
    <property type="molecule type" value="Genomic_DNA"/>
</dbReference>
<evidence type="ECO:0000313" key="2">
    <source>
        <dbReference type="Proteomes" id="UP001551675"/>
    </source>
</evidence>
<reference evidence="1 2" key="1">
    <citation type="submission" date="2024-06" db="EMBL/GenBank/DDBJ databases">
        <title>The Natural Products Discovery Center: Release of the First 8490 Sequenced Strains for Exploring Actinobacteria Biosynthetic Diversity.</title>
        <authorList>
            <person name="Kalkreuter E."/>
            <person name="Kautsar S.A."/>
            <person name="Yang D."/>
            <person name="Bader C.D."/>
            <person name="Teijaro C.N."/>
            <person name="Fluegel L."/>
            <person name="Davis C.M."/>
            <person name="Simpson J.R."/>
            <person name="Lauterbach L."/>
            <person name="Steele A.D."/>
            <person name="Gui C."/>
            <person name="Meng S."/>
            <person name="Li G."/>
            <person name="Viehrig K."/>
            <person name="Ye F."/>
            <person name="Su P."/>
            <person name="Kiefer A.F."/>
            <person name="Nichols A."/>
            <person name="Cepeda A.J."/>
            <person name="Yan W."/>
            <person name="Fan B."/>
            <person name="Jiang Y."/>
            <person name="Adhikari A."/>
            <person name="Zheng C.-J."/>
            <person name="Schuster L."/>
            <person name="Cowan T.M."/>
            <person name="Smanski M.J."/>
            <person name="Chevrette M.G."/>
            <person name="De Carvalho L.P.S."/>
            <person name="Shen B."/>
        </authorList>
    </citation>
    <scope>NUCLEOTIDE SEQUENCE [LARGE SCALE GENOMIC DNA]</scope>
    <source>
        <strain evidence="1 2">NPDC050100</strain>
    </source>
</reference>
<keyword evidence="2" id="KW-1185">Reference proteome</keyword>
<evidence type="ECO:0000313" key="1">
    <source>
        <dbReference type="EMBL" id="MEV0975181.1"/>
    </source>
</evidence>
<proteinExistence type="predicted"/>
<organism evidence="1 2">
    <name type="scientific">Microtetraspora glauca</name>
    <dbReference type="NCBI Taxonomy" id="1996"/>
    <lineage>
        <taxon>Bacteria</taxon>
        <taxon>Bacillati</taxon>
        <taxon>Actinomycetota</taxon>
        <taxon>Actinomycetes</taxon>
        <taxon>Streptosporangiales</taxon>
        <taxon>Streptosporangiaceae</taxon>
        <taxon>Microtetraspora</taxon>
    </lineage>
</organism>
<gene>
    <name evidence="1" type="ORF">AB0I59_41890</name>
</gene>
<name>A0ABV3GUU1_MICGL</name>
<comment type="caution">
    <text evidence="1">The sequence shown here is derived from an EMBL/GenBank/DDBJ whole genome shotgun (WGS) entry which is preliminary data.</text>
</comment>
<protein>
    <submittedName>
        <fullName evidence="1">Uncharacterized protein</fullName>
    </submittedName>
</protein>
<sequence>MTPISKPRSGFGVQLPVAFDPRWNRIPGISVNGTVIEVESERYFFRFETSTWLLCDWRIVTDELLTAEETSQTVVEQLALDVVKEYGFSTSDAGLVLSTAWDVYDYLFRDEHLPALGLPQVTAGHLRMLREVAAFMALNKVELDGHISNIGPCWFLPAVTSVVFDLEEGEAGMLDEALHGTWFHEYRRIESIRAHTALGGRLVHGRQLVPGHSGGACVPYGASMETFRAELTGLRQEWLAKVYSYRAA</sequence>
<dbReference type="RefSeq" id="WP_358142610.1">
    <property type="nucleotide sequence ID" value="NZ_JBFALK010000049.1"/>
</dbReference>